<dbReference type="AlphaFoldDB" id="A0A182S062"/>
<evidence type="ECO:0008006" key="2">
    <source>
        <dbReference type="Google" id="ProtNLM"/>
    </source>
</evidence>
<proteinExistence type="predicted"/>
<evidence type="ECO:0000313" key="1">
    <source>
        <dbReference type="EnsemblMetazoa" id="AFUN011945-PA"/>
    </source>
</evidence>
<dbReference type="EnsemblMetazoa" id="AFUN011945-RA">
    <property type="protein sequence ID" value="AFUN011945-PA"/>
    <property type="gene ID" value="AFUN011945"/>
</dbReference>
<dbReference type="VEuPathDB" id="VectorBase:AFUN011945"/>
<dbReference type="STRING" id="62324.A0A182S062"/>
<reference evidence="1" key="1">
    <citation type="submission" date="2020-05" db="UniProtKB">
        <authorList>
            <consortium name="EnsemblMetazoa"/>
        </authorList>
    </citation>
    <scope>IDENTIFICATION</scope>
    <source>
        <strain evidence="1">FUMOZ</strain>
    </source>
</reference>
<organism evidence="1">
    <name type="scientific">Anopheles funestus</name>
    <name type="common">African malaria mosquito</name>
    <dbReference type="NCBI Taxonomy" id="62324"/>
    <lineage>
        <taxon>Eukaryota</taxon>
        <taxon>Metazoa</taxon>
        <taxon>Ecdysozoa</taxon>
        <taxon>Arthropoda</taxon>
        <taxon>Hexapoda</taxon>
        <taxon>Insecta</taxon>
        <taxon>Pterygota</taxon>
        <taxon>Neoptera</taxon>
        <taxon>Endopterygota</taxon>
        <taxon>Diptera</taxon>
        <taxon>Nematocera</taxon>
        <taxon>Culicoidea</taxon>
        <taxon>Culicidae</taxon>
        <taxon>Anophelinae</taxon>
        <taxon>Anopheles</taxon>
    </lineage>
</organism>
<sequence length="153" mass="17916">IFKEQQKIVSRIGIIEVQLHTLLNHTKVNAVNLNGFDLPFVDNAENLEKIRNKMEKDLDEEEYFKRVVTLMKQKIIDKDDIQQIVSNPRCTFRQGFLSKVHVDRLFKCVGSTNLVMASDEKVKDFFMKRLKHALERSKAKGLRKSTSRKRKLV</sequence>
<accession>A0A182S062</accession>
<protein>
    <recommendedName>
        <fullName evidence="2">DUF4806 domain-containing protein</fullName>
    </recommendedName>
</protein>
<name>A0A182S062_ANOFN</name>
<dbReference type="VEuPathDB" id="VectorBase:AFUN2_006151"/>